<evidence type="ECO:0000313" key="1">
    <source>
        <dbReference type="Proteomes" id="UP000887577"/>
    </source>
</evidence>
<sequence>MKHATSYETTKFLLRYSADNGTPQLIKQALQGGENFDIHLETSRFLGCYRTTPNTATPGNCTPAMAHLNRELRTTLDLIRPEVAARFNENVRQNEAF</sequence>
<name>A0A914YVH6_9BILA</name>
<dbReference type="AlphaFoldDB" id="A0A914YVH6"/>
<proteinExistence type="predicted"/>
<keyword evidence="1" id="KW-1185">Reference proteome</keyword>
<dbReference type="Proteomes" id="UP000887577">
    <property type="component" value="Unplaced"/>
</dbReference>
<evidence type="ECO:0000313" key="2">
    <source>
        <dbReference type="WBParaSite" id="PSU_v2.g21515.t1"/>
    </source>
</evidence>
<dbReference type="WBParaSite" id="PSU_v2.g21515.t1">
    <property type="protein sequence ID" value="PSU_v2.g21515.t1"/>
    <property type="gene ID" value="PSU_v2.g21515"/>
</dbReference>
<reference evidence="2" key="1">
    <citation type="submission" date="2022-11" db="UniProtKB">
        <authorList>
            <consortium name="WormBaseParasite"/>
        </authorList>
    </citation>
    <scope>IDENTIFICATION</scope>
</reference>
<organism evidence="1 2">
    <name type="scientific">Panagrolaimus superbus</name>
    <dbReference type="NCBI Taxonomy" id="310955"/>
    <lineage>
        <taxon>Eukaryota</taxon>
        <taxon>Metazoa</taxon>
        <taxon>Ecdysozoa</taxon>
        <taxon>Nematoda</taxon>
        <taxon>Chromadorea</taxon>
        <taxon>Rhabditida</taxon>
        <taxon>Tylenchina</taxon>
        <taxon>Panagrolaimomorpha</taxon>
        <taxon>Panagrolaimoidea</taxon>
        <taxon>Panagrolaimidae</taxon>
        <taxon>Panagrolaimus</taxon>
    </lineage>
</organism>
<protein>
    <submittedName>
        <fullName evidence="2">Uncharacterized protein</fullName>
    </submittedName>
</protein>
<accession>A0A914YVH6</accession>